<dbReference type="Gene3D" id="1.25.10.10">
    <property type="entry name" value="Leucine-rich Repeat Variant"/>
    <property type="match status" value="1"/>
</dbReference>
<proteinExistence type="inferred from homology"/>
<dbReference type="SUPFAM" id="SSF48371">
    <property type="entry name" value="ARM repeat"/>
    <property type="match status" value="1"/>
</dbReference>
<dbReference type="GO" id="GO:0000774">
    <property type="term" value="F:adenyl-nucleotide exchange factor activity"/>
    <property type="evidence" value="ECO:0007669"/>
    <property type="project" value="TreeGrafter"/>
</dbReference>
<feature type="domain" description="Nucleotide exchange factor Fes1" evidence="4">
    <location>
        <begin position="4"/>
        <end position="129"/>
    </location>
</feature>
<dbReference type="InterPro" id="IPR011989">
    <property type="entry name" value="ARM-like"/>
</dbReference>
<accession>A0A1Y2APR0</accession>
<evidence type="ECO:0000259" key="4">
    <source>
        <dbReference type="Pfam" id="PF08609"/>
    </source>
</evidence>
<evidence type="ECO:0000313" key="6">
    <source>
        <dbReference type="Proteomes" id="UP000193986"/>
    </source>
</evidence>
<dbReference type="FunCoup" id="A0A1Y2APR0">
    <property type="interactions" value="302"/>
</dbReference>
<dbReference type="AlphaFoldDB" id="A0A1Y2APR0"/>
<sequence length="368" mass="40110">MADLNTLLRWSIANSTTSPQAPPTQSSASLSALHPSDPLYRLQNGEDISPASTPGPATPVNGASALPNVPHRSDLTSEMLDVIMGKPDSAVMKEKMEIAMDESREVDERVEALDDFEMLIEFIDNANNMAVLKLWKPILELLQSPHPSIVSRACWVIGTAVQNNLKAQAALYLYEALPLLLPLIYPESSSTSSQPSFVRAKATYAFSSALKHWPLASSALSANSSSGYSVLKQGVIDPEPVIRRKMAFLVGTLVMQSGEKYEGELPNEVRNLIEERMRSGTKSESLVDGLKAHGVFTELLKGLKEVPEGDFEYEENAIRTLVRAVEKGGLSPEEKNDLRAIWENRGALGQEERGLGGEDGVEIARILA</sequence>
<evidence type="ECO:0000256" key="1">
    <source>
        <dbReference type="ARBA" id="ARBA00011045"/>
    </source>
</evidence>
<name>A0A1Y2APR0_9TREE</name>
<dbReference type="InterPro" id="IPR016024">
    <property type="entry name" value="ARM-type_fold"/>
</dbReference>
<dbReference type="InterPro" id="IPR013918">
    <property type="entry name" value="Nucleotide_exch_fac_Fes1"/>
</dbReference>
<dbReference type="EMBL" id="MCFC01000069">
    <property type="protein sequence ID" value="ORY24290.1"/>
    <property type="molecule type" value="Genomic_DNA"/>
</dbReference>
<reference evidence="5 6" key="1">
    <citation type="submission" date="2016-07" db="EMBL/GenBank/DDBJ databases">
        <title>Pervasive Adenine N6-methylation of Active Genes in Fungi.</title>
        <authorList>
            <consortium name="DOE Joint Genome Institute"/>
            <person name="Mondo S.J."/>
            <person name="Dannebaum R.O."/>
            <person name="Kuo R.C."/>
            <person name="Labutti K."/>
            <person name="Haridas S."/>
            <person name="Kuo A."/>
            <person name="Salamov A."/>
            <person name="Ahrendt S.R."/>
            <person name="Lipzen A."/>
            <person name="Sullivan W."/>
            <person name="Andreopoulos W.B."/>
            <person name="Clum A."/>
            <person name="Lindquist E."/>
            <person name="Daum C."/>
            <person name="Ramamoorthy G.K."/>
            <person name="Gryganskyi A."/>
            <person name="Culley D."/>
            <person name="Magnuson J.K."/>
            <person name="James T.Y."/>
            <person name="O'Malley M.A."/>
            <person name="Stajich J.E."/>
            <person name="Spatafora J.W."/>
            <person name="Visel A."/>
            <person name="Grigoriev I.V."/>
        </authorList>
    </citation>
    <scope>NUCLEOTIDE SEQUENCE [LARGE SCALE GENOMIC DNA]</scope>
    <source>
        <strain evidence="5 6">68-887.2</strain>
    </source>
</reference>
<organism evidence="5 6">
    <name type="scientific">Naematelia encephala</name>
    <dbReference type="NCBI Taxonomy" id="71784"/>
    <lineage>
        <taxon>Eukaryota</taxon>
        <taxon>Fungi</taxon>
        <taxon>Dikarya</taxon>
        <taxon>Basidiomycota</taxon>
        <taxon>Agaricomycotina</taxon>
        <taxon>Tremellomycetes</taxon>
        <taxon>Tremellales</taxon>
        <taxon>Naemateliaceae</taxon>
        <taxon>Naematelia</taxon>
    </lineage>
</organism>
<dbReference type="InParanoid" id="A0A1Y2APR0"/>
<gene>
    <name evidence="5" type="ORF">BCR39DRAFT_566638</name>
</gene>
<dbReference type="STRING" id="71784.A0A1Y2APR0"/>
<dbReference type="PANTHER" id="PTHR19316:SF18">
    <property type="entry name" value="HSP70-BINDING PROTEIN 1"/>
    <property type="match status" value="1"/>
</dbReference>
<dbReference type="OrthoDB" id="10250458at2759"/>
<keyword evidence="6" id="KW-1185">Reference proteome</keyword>
<evidence type="ECO:0000256" key="3">
    <source>
        <dbReference type="SAM" id="MobiDB-lite"/>
    </source>
</evidence>
<dbReference type="Pfam" id="PF08609">
    <property type="entry name" value="Fes1"/>
    <property type="match status" value="1"/>
</dbReference>
<dbReference type="Proteomes" id="UP000193986">
    <property type="component" value="Unassembled WGS sequence"/>
</dbReference>
<dbReference type="GO" id="GO:0005783">
    <property type="term" value="C:endoplasmic reticulum"/>
    <property type="evidence" value="ECO:0007669"/>
    <property type="project" value="TreeGrafter"/>
</dbReference>
<keyword evidence="2" id="KW-0677">Repeat</keyword>
<feature type="region of interest" description="Disordered" evidence="3">
    <location>
        <begin position="14"/>
        <end position="64"/>
    </location>
</feature>
<dbReference type="PANTHER" id="PTHR19316">
    <property type="entry name" value="PROTEIN FOLDING REGULATOR"/>
    <property type="match status" value="1"/>
</dbReference>
<evidence type="ECO:0000313" key="5">
    <source>
        <dbReference type="EMBL" id="ORY24290.1"/>
    </source>
</evidence>
<dbReference type="InterPro" id="IPR050693">
    <property type="entry name" value="Hsp70_NEF-Inhibitors"/>
</dbReference>
<evidence type="ECO:0000256" key="2">
    <source>
        <dbReference type="ARBA" id="ARBA00022737"/>
    </source>
</evidence>
<comment type="caution">
    <text evidence="5">The sequence shown here is derived from an EMBL/GenBank/DDBJ whole genome shotgun (WGS) entry which is preliminary data.</text>
</comment>
<comment type="similarity">
    <text evidence="1">Belongs to the FES1 family.</text>
</comment>
<protein>
    <submittedName>
        <fullName evidence="5">Nucleotide exchange factor Fes1-domain-containing protein</fullName>
    </submittedName>
</protein>
<feature type="compositionally biased region" description="Low complexity" evidence="3">
    <location>
        <begin position="15"/>
        <end position="33"/>
    </location>
</feature>